<sequence length="106" mass="11876">MHIPRQVSRGHISPTRTYFIVGTALLILTAITVGASYIDLGSIFVNVVVAMVIASVKATLVLLYFMHMKYESKLVWMFGILYPILLFALMTGMIVLDMFNRVIPNP</sequence>
<comment type="caution">
    <text evidence="7">The sequence shown here is derived from an EMBL/GenBank/DDBJ whole genome shotgun (WGS) entry which is preliminary data.</text>
</comment>
<dbReference type="Pfam" id="PF03626">
    <property type="entry name" value="COX4_pro"/>
    <property type="match status" value="1"/>
</dbReference>
<feature type="transmembrane region" description="Helical" evidence="6">
    <location>
        <begin position="74"/>
        <end position="96"/>
    </location>
</feature>
<name>A0A833LY57_9LEPT</name>
<evidence type="ECO:0000256" key="4">
    <source>
        <dbReference type="ARBA" id="ARBA00022989"/>
    </source>
</evidence>
<accession>A0A833LY57</accession>
<evidence type="ECO:0000256" key="1">
    <source>
        <dbReference type="ARBA" id="ARBA00004651"/>
    </source>
</evidence>
<dbReference type="NCBIfam" id="TIGR02229">
    <property type="entry name" value="caa3_sub_IV"/>
    <property type="match status" value="1"/>
</dbReference>
<organism evidence="7 8">
    <name type="scientific">Leptonema illini</name>
    <dbReference type="NCBI Taxonomy" id="183"/>
    <lineage>
        <taxon>Bacteria</taxon>
        <taxon>Pseudomonadati</taxon>
        <taxon>Spirochaetota</taxon>
        <taxon>Spirochaetia</taxon>
        <taxon>Leptospirales</taxon>
        <taxon>Leptospiraceae</taxon>
        <taxon>Leptonema</taxon>
    </lineage>
</organism>
<evidence type="ECO:0000313" key="7">
    <source>
        <dbReference type="EMBL" id="KAB2931200.1"/>
    </source>
</evidence>
<evidence type="ECO:0008006" key="9">
    <source>
        <dbReference type="Google" id="ProtNLM"/>
    </source>
</evidence>
<protein>
    <recommendedName>
        <fullName evidence="9">Cytochrome-c oxidase</fullName>
    </recommendedName>
</protein>
<keyword evidence="2" id="KW-1003">Cell membrane</keyword>
<gene>
    <name evidence="7" type="ORF">F9K24_14715</name>
</gene>
<evidence type="ECO:0000313" key="8">
    <source>
        <dbReference type="Proteomes" id="UP000460298"/>
    </source>
</evidence>
<reference evidence="7 8" key="1">
    <citation type="submission" date="2019-10" db="EMBL/GenBank/DDBJ databases">
        <title>Extracellular Electron Transfer in a Candidatus Methanoperedens spp. Enrichment Culture.</title>
        <authorList>
            <person name="Berger S."/>
            <person name="Rangel Shaw D."/>
            <person name="Berben T."/>
            <person name="In 'T Zandt M."/>
            <person name="Frank J."/>
            <person name="Reimann J."/>
            <person name="Jetten M.S.M."/>
            <person name="Welte C.U."/>
        </authorList>
    </citation>
    <scope>NUCLEOTIDE SEQUENCE [LARGE SCALE GENOMIC DNA]</scope>
    <source>
        <strain evidence="7">SB12</strain>
    </source>
</reference>
<feature type="transmembrane region" description="Helical" evidence="6">
    <location>
        <begin position="43"/>
        <end position="65"/>
    </location>
</feature>
<keyword evidence="4 6" id="KW-1133">Transmembrane helix</keyword>
<dbReference type="EMBL" id="WBUI01000015">
    <property type="protein sequence ID" value="KAB2931200.1"/>
    <property type="molecule type" value="Genomic_DNA"/>
</dbReference>
<evidence type="ECO:0000256" key="2">
    <source>
        <dbReference type="ARBA" id="ARBA00022475"/>
    </source>
</evidence>
<proteinExistence type="predicted"/>
<evidence type="ECO:0000256" key="5">
    <source>
        <dbReference type="ARBA" id="ARBA00023136"/>
    </source>
</evidence>
<comment type="subcellular location">
    <subcellularLocation>
        <location evidence="1">Cell membrane</location>
        <topology evidence="1">Multi-pass membrane protein</topology>
    </subcellularLocation>
</comment>
<dbReference type="Proteomes" id="UP000460298">
    <property type="component" value="Unassembled WGS sequence"/>
</dbReference>
<dbReference type="InterPro" id="IPR005171">
    <property type="entry name" value="Cyt_c_oxidase_su4_prok"/>
</dbReference>
<keyword evidence="5 6" id="KW-0472">Membrane</keyword>
<evidence type="ECO:0000256" key="6">
    <source>
        <dbReference type="SAM" id="Phobius"/>
    </source>
</evidence>
<feature type="transmembrane region" description="Helical" evidence="6">
    <location>
        <begin position="18"/>
        <end position="37"/>
    </location>
</feature>
<keyword evidence="3 6" id="KW-0812">Transmembrane</keyword>
<dbReference type="InterPro" id="IPR011743">
    <property type="entry name" value="Caa3_sub_IV"/>
</dbReference>
<evidence type="ECO:0000256" key="3">
    <source>
        <dbReference type="ARBA" id="ARBA00022692"/>
    </source>
</evidence>
<dbReference type="AlphaFoldDB" id="A0A833LY57"/>
<dbReference type="GO" id="GO:0005886">
    <property type="term" value="C:plasma membrane"/>
    <property type="evidence" value="ECO:0007669"/>
    <property type="project" value="UniProtKB-SubCell"/>
</dbReference>